<keyword evidence="4 6" id="KW-1133">Transmembrane helix</keyword>
<reference evidence="8 9" key="1">
    <citation type="submission" date="2021-02" db="EMBL/GenBank/DDBJ databases">
        <title>Characterization of Marinitoga sp. nov. str. BP5-C20A.</title>
        <authorList>
            <person name="Erauso G."/>
            <person name="Postec A."/>
        </authorList>
    </citation>
    <scope>NUCLEOTIDE SEQUENCE [LARGE SCALE GENOMIC DNA]</scope>
    <source>
        <strain evidence="8 9">BP5-C20A</strain>
    </source>
</reference>
<evidence type="ECO:0000256" key="1">
    <source>
        <dbReference type="ARBA" id="ARBA00004162"/>
    </source>
</evidence>
<keyword evidence="2" id="KW-1003">Cell membrane</keyword>
<evidence type="ECO:0000313" key="9">
    <source>
        <dbReference type="Proteomes" id="UP001232493"/>
    </source>
</evidence>
<gene>
    <name evidence="8" type="ORF">JRV97_00850</name>
</gene>
<dbReference type="RefSeq" id="WP_280999333.1">
    <property type="nucleotide sequence ID" value="NZ_CP069362.1"/>
</dbReference>
<feature type="transmembrane region" description="Helical" evidence="6">
    <location>
        <begin position="108"/>
        <end position="128"/>
    </location>
</feature>
<protein>
    <submittedName>
        <fullName evidence="8">PspC domain-containing protein</fullName>
    </submittedName>
</protein>
<feature type="transmembrane region" description="Helical" evidence="6">
    <location>
        <begin position="85"/>
        <end position="102"/>
    </location>
</feature>
<accession>A0ABY8PR84</accession>
<dbReference type="InterPro" id="IPR007168">
    <property type="entry name" value="Phageshock_PspC_N"/>
</dbReference>
<dbReference type="Proteomes" id="UP001232493">
    <property type="component" value="Chromosome"/>
</dbReference>
<evidence type="ECO:0000256" key="4">
    <source>
        <dbReference type="ARBA" id="ARBA00022989"/>
    </source>
</evidence>
<dbReference type="PANTHER" id="PTHR33885:SF3">
    <property type="entry name" value="PHAGE SHOCK PROTEIN C"/>
    <property type="match status" value="1"/>
</dbReference>
<keyword evidence="5 6" id="KW-0472">Membrane</keyword>
<evidence type="ECO:0000256" key="3">
    <source>
        <dbReference type="ARBA" id="ARBA00022692"/>
    </source>
</evidence>
<evidence type="ECO:0000259" key="7">
    <source>
        <dbReference type="Pfam" id="PF04024"/>
    </source>
</evidence>
<name>A0ABY8PR84_9BACT</name>
<dbReference type="InterPro" id="IPR052027">
    <property type="entry name" value="PspC"/>
</dbReference>
<dbReference type="Pfam" id="PF04024">
    <property type="entry name" value="PspC"/>
    <property type="match status" value="1"/>
</dbReference>
<proteinExistence type="predicted"/>
<dbReference type="EMBL" id="CP069362">
    <property type="protein sequence ID" value="WGS65135.1"/>
    <property type="molecule type" value="Genomic_DNA"/>
</dbReference>
<feature type="transmembrane region" description="Helical" evidence="6">
    <location>
        <begin position="31"/>
        <end position="57"/>
    </location>
</feature>
<sequence>MKKELYRSRKDKFLGGVCGGLAEYFEISSTLVRLICLGLILIDGIGILLYIIAWIIIPEEPAISDENVYESEKNFNKHKYSERNNLFIGLTFLILGIIFILNNFFPHIVSFSVIFGILFLVFGIYLIIRGKK</sequence>
<evidence type="ECO:0000256" key="6">
    <source>
        <dbReference type="SAM" id="Phobius"/>
    </source>
</evidence>
<dbReference type="PANTHER" id="PTHR33885">
    <property type="entry name" value="PHAGE SHOCK PROTEIN C"/>
    <property type="match status" value="1"/>
</dbReference>
<keyword evidence="3 6" id="KW-0812">Transmembrane</keyword>
<feature type="domain" description="Phage shock protein PspC N-terminal" evidence="7">
    <location>
        <begin position="3"/>
        <end position="60"/>
    </location>
</feature>
<organism evidence="8 9">
    <name type="scientific">Marinitoga aeolica</name>
    <dbReference type="NCBI Taxonomy" id="2809031"/>
    <lineage>
        <taxon>Bacteria</taxon>
        <taxon>Thermotogati</taxon>
        <taxon>Thermotogota</taxon>
        <taxon>Thermotogae</taxon>
        <taxon>Petrotogales</taxon>
        <taxon>Petrotogaceae</taxon>
        <taxon>Marinitoga</taxon>
    </lineage>
</organism>
<evidence type="ECO:0000313" key="8">
    <source>
        <dbReference type="EMBL" id="WGS65135.1"/>
    </source>
</evidence>
<comment type="subcellular location">
    <subcellularLocation>
        <location evidence="1">Cell membrane</location>
        <topology evidence="1">Single-pass membrane protein</topology>
    </subcellularLocation>
</comment>
<keyword evidence="9" id="KW-1185">Reference proteome</keyword>
<evidence type="ECO:0000256" key="2">
    <source>
        <dbReference type="ARBA" id="ARBA00022475"/>
    </source>
</evidence>
<evidence type="ECO:0000256" key="5">
    <source>
        <dbReference type="ARBA" id="ARBA00023136"/>
    </source>
</evidence>